<protein>
    <submittedName>
        <fullName evidence="2">Uncharacterized protein</fullName>
    </submittedName>
</protein>
<gene>
    <name evidence="2" type="ORF">B296_00000818</name>
</gene>
<reference evidence="2 3" key="1">
    <citation type="journal article" date="2014" name="Agronomy (Basel)">
        <title>A Draft Genome Sequence for Ensete ventricosum, the Drought-Tolerant Tree Against Hunger.</title>
        <authorList>
            <person name="Harrison J."/>
            <person name="Moore K.A."/>
            <person name="Paszkiewicz K."/>
            <person name="Jones T."/>
            <person name="Grant M."/>
            <person name="Ambacheew D."/>
            <person name="Muzemil S."/>
            <person name="Studholme D.J."/>
        </authorList>
    </citation>
    <scope>NUCLEOTIDE SEQUENCE [LARGE SCALE GENOMIC DNA]</scope>
</reference>
<feature type="region of interest" description="Disordered" evidence="1">
    <location>
        <begin position="61"/>
        <end position="85"/>
    </location>
</feature>
<comment type="caution">
    <text evidence="2">The sequence shown here is derived from an EMBL/GenBank/DDBJ whole genome shotgun (WGS) entry which is preliminary data.</text>
</comment>
<dbReference type="EMBL" id="AMZH03000467">
    <property type="protein sequence ID" value="RRT83591.1"/>
    <property type="molecule type" value="Genomic_DNA"/>
</dbReference>
<feature type="compositionally biased region" description="Basic residues" evidence="1">
    <location>
        <begin position="68"/>
        <end position="82"/>
    </location>
</feature>
<sequence>MAITRPEGWMSRSSFDGRGYFSFDRSIGIGRQASVCPGESREISGVGARDCVRITFGFRSDGPGRTMSPRKRRSRGPGKRKWGNVAFDIPPLVPTKWATEKRGCRKSVNNI</sequence>
<organism evidence="2 3">
    <name type="scientific">Ensete ventricosum</name>
    <name type="common">Abyssinian banana</name>
    <name type="synonym">Musa ensete</name>
    <dbReference type="NCBI Taxonomy" id="4639"/>
    <lineage>
        <taxon>Eukaryota</taxon>
        <taxon>Viridiplantae</taxon>
        <taxon>Streptophyta</taxon>
        <taxon>Embryophyta</taxon>
        <taxon>Tracheophyta</taxon>
        <taxon>Spermatophyta</taxon>
        <taxon>Magnoliopsida</taxon>
        <taxon>Liliopsida</taxon>
        <taxon>Zingiberales</taxon>
        <taxon>Musaceae</taxon>
        <taxon>Ensete</taxon>
    </lineage>
</organism>
<dbReference type="AlphaFoldDB" id="A0A427B537"/>
<evidence type="ECO:0000256" key="1">
    <source>
        <dbReference type="SAM" id="MobiDB-lite"/>
    </source>
</evidence>
<evidence type="ECO:0000313" key="3">
    <source>
        <dbReference type="Proteomes" id="UP000287651"/>
    </source>
</evidence>
<proteinExistence type="predicted"/>
<evidence type="ECO:0000313" key="2">
    <source>
        <dbReference type="EMBL" id="RRT83591.1"/>
    </source>
</evidence>
<accession>A0A427B537</accession>
<dbReference type="Proteomes" id="UP000287651">
    <property type="component" value="Unassembled WGS sequence"/>
</dbReference>
<name>A0A427B537_ENSVE</name>